<dbReference type="PROSITE" id="PS51272">
    <property type="entry name" value="SLH"/>
    <property type="match status" value="3"/>
</dbReference>
<comment type="caution">
    <text evidence="15">The sequence shown here is derived from an EMBL/GenBank/DDBJ whole genome shotgun (WGS) entry which is preliminary data.</text>
</comment>
<dbReference type="PROSITE" id="PS00138">
    <property type="entry name" value="SUBTILASE_SER"/>
    <property type="match status" value="1"/>
</dbReference>
<dbReference type="EMBL" id="JAUSUG010000012">
    <property type="protein sequence ID" value="MDQ0255755.1"/>
    <property type="molecule type" value="Genomic_DNA"/>
</dbReference>
<dbReference type="InterPro" id="IPR000209">
    <property type="entry name" value="Peptidase_S8/S53_dom"/>
</dbReference>
<dbReference type="InterPro" id="IPR036852">
    <property type="entry name" value="Peptidase_S8/S53_dom_sf"/>
</dbReference>
<evidence type="ECO:0000256" key="7">
    <source>
        <dbReference type="ARBA" id="ARBA00022729"/>
    </source>
</evidence>
<dbReference type="PROSITE" id="PS00137">
    <property type="entry name" value="SUBTILASE_HIS"/>
    <property type="match status" value="1"/>
</dbReference>
<dbReference type="PROSITE" id="PS00136">
    <property type="entry name" value="SUBTILASE_ASP"/>
    <property type="match status" value="1"/>
</dbReference>
<dbReference type="InterPro" id="IPR022398">
    <property type="entry name" value="Peptidase_S8_His-AS"/>
</dbReference>
<dbReference type="PANTHER" id="PTHR43806:SF11">
    <property type="entry name" value="CEREVISIN-RELATED"/>
    <property type="match status" value="1"/>
</dbReference>
<keyword evidence="10" id="KW-0106">Calcium</keyword>
<evidence type="ECO:0000256" key="10">
    <source>
        <dbReference type="ARBA" id="ARBA00022837"/>
    </source>
</evidence>
<feature type="region of interest" description="Disordered" evidence="13">
    <location>
        <begin position="31"/>
        <end position="61"/>
    </location>
</feature>
<dbReference type="InterPro" id="IPR023828">
    <property type="entry name" value="Peptidase_S8_Ser-AS"/>
</dbReference>
<proteinExistence type="inferred from homology"/>
<comment type="cofactor">
    <cofactor evidence="1">
        <name>Ca(2+)</name>
        <dbReference type="ChEBI" id="CHEBI:29108"/>
    </cofactor>
</comment>
<evidence type="ECO:0000256" key="6">
    <source>
        <dbReference type="ARBA" id="ARBA00022723"/>
    </source>
</evidence>
<comment type="subcellular location">
    <subcellularLocation>
        <location evidence="2">Secreted</location>
    </subcellularLocation>
</comment>
<evidence type="ECO:0000256" key="1">
    <source>
        <dbReference type="ARBA" id="ARBA00001913"/>
    </source>
</evidence>
<feature type="compositionally biased region" description="Acidic residues" evidence="13">
    <location>
        <begin position="33"/>
        <end position="54"/>
    </location>
</feature>
<dbReference type="Proteomes" id="UP001230005">
    <property type="component" value="Unassembled WGS sequence"/>
</dbReference>
<keyword evidence="7" id="KW-0732">Signal</keyword>
<keyword evidence="8 11" id="KW-0378">Hydrolase</keyword>
<feature type="domain" description="SLH" evidence="14">
    <location>
        <begin position="552"/>
        <end position="609"/>
    </location>
</feature>
<dbReference type="InterPro" id="IPR037045">
    <property type="entry name" value="S8pro/Inhibitor_I9_sf"/>
</dbReference>
<dbReference type="InterPro" id="IPR023827">
    <property type="entry name" value="Peptidase_S8_Asp-AS"/>
</dbReference>
<dbReference type="Pfam" id="PF00082">
    <property type="entry name" value="Peptidase_S8"/>
    <property type="match status" value="1"/>
</dbReference>
<dbReference type="RefSeq" id="WP_307326878.1">
    <property type="nucleotide sequence ID" value="NZ_JAUSUG010000012.1"/>
</dbReference>
<dbReference type="PRINTS" id="PR00723">
    <property type="entry name" value="SUBTILISIN"/>
</dbReference>
<dbReference type="InterPro" id="IPR034202">
    <property type="entry name" value="Subtilisin_Carlsberg-like"/>
</dbReference>
<dbReference type="Gene3D" id="3.30.70.80">
    <property type="entry name" value="Peptidase S8 propeptide/proteinase inhibitor I9"/>
    <property type="match status" value="1"/>
</dbReference>
<feature type="active site" description="Charge relay system" evidence="11">
    <location>
        <position position="190"/>
    </location>
</feature>
<sequence>MKRIRAIFLLLLIMIVLTSCFRENQDNNFEAQQLEEESPLEEIEEDMEENEPDEYERKGDTVQEEVEDVEEEGENLAEETLDEIVKAEYNIPDEYRRYIIVFEADSRWDKAVIEQYNGVIINEAETVKMVSAYLPEHLINRIREHPKVLSIEPDQLVVIEEVNWGYDRVRTYRAHNGGLTGKGVKIAVIDSGIFPHFSLSIAGGASFVNYTTSYVDDNGHGTHVAGIIGANALSHGLLGIAPEASIYALKTLHQNGSGFLSDTIAAIDWSIANKMDIINLSLGMERDSFALKNAVDKAYENNILVVASAGNFGTREGSGDTTAYPAKYPSTIAVAATDQNNNRAPFSSTGPTVEISAPGSNIYSTTLNHQFTTANGTSAAAPYVSGVLALIKEGFPHLNARAIRNKLQREVMDLGTIGRDSWFGYGLVQAPKYFRDIRGHWALHDILRVNNFGWMRGTGNDNFSPEQNLTRAQGAVVLVRALGLRRLSNNPSPFVDINHWAKNEMEIIHQHNLMRGTTTTTFSPETPMTREQMAVILARALELNRTSEMNNPFRDVREGHWATNDIIATTHHRIFGGLTPNTFGGSNIINRAQMAALMSRISNQLELTS</sequence>
<feature type="active site" description="Charge relay system" evidence="11">
    <location>
        <position position="378"/>
    </location>
</feature>
<dbReference type="InterPro" id="IPR001119">
    <property type="entry name" value="SLH_dom"/>
</dbReference>
<evidence type="ECO:0000313" key="15">
    <source>
        <dbReference type="EMBL" id="MDQ0255755.1"/>
    </source>
</evidence>
<protein>
    <recommendedName>
        <fullName evidence="14">SLH domain-containing protein</fullName>
    </recommendedName>
</protein>
<keyword evidence="5 11" id="KW-0645">Protease</keyword>
<dbReference type="PROSITE" id="PS51257">
    <property type="entry name" value="PROKAR_LIPOPROTEIN"/>
    <property type="match status" value="1"/>
</dbReference>
<feature type="active site" description="Charge relay system" evidence="11">
    <location>
        <position position="220"/>
    </location>
</feature>
<dbReference type="SUPFAM" id="SSF52743">
    <property type="entry name" value="Subtilisin-like"/>
    <property type="match status" value="1"/>
</dbReference>
<evidence type="ECO:0000313" key="16">
    <source>
        <dbReference type="Proteomes" id="UP001230005"/>
    </source>
</evidence>
<name>A0ABT9ZXR6_9BACI</name>
<feature type="domain" description="SLH" evidence="14">
    <location>
        <begin position="488"/>
        <end position="551"/>
    </location>
</feature>
<evidence type="ECO:0000256" key="11">
    <source>
        <dbReference type="PROSITE-ProRule" id="PRU01240"/>
    </source>
</evidence>
<dbReference type="CDD" id="cd07477">
    <property type="entry name" value="Peptidases_S8_Subtilisin_subset"/>
    <property type="match status" value="1"/>
</dbReference>
<dbReference type="Pfam" id="PF00395">
    <property type="entry name" value="SLH"/>
    <property type="match status" value="3"/>
</dbReference>
<evidence type="ECO:0000256" key="3">
    <source>
        <dbReference type="ARBA" id="ARBA00011073"/>
    </source>
</evidence>
<evidence type="ECO:0000256" key="5">
    <source>
        <dbReference type="ARBA" id="ARBA00022670"/>
    </source>
</evidence>
<organism evidence="15 16">
    <name type="scientific">Evansella vedderi</name>
    <dbReference type="NCBI Taxonomy" id="38282"/>
    <lineage>
        <taxon>Bacteria</taxon>
        <taxon>Bacillati</taxon>
        <taxon>Bacillota</taxon>
        <taxon>Bacilli</taxon>
        <taxon>Bacillales</taxon>
        <taxon>Bacillaceae</taxon>
        <taxon>Evansella</taxon>
    </lineage>
</organism>
<evidence type="ECO:0000256" key="9">
    <source>
        <dbReference type="ARBA" id="ARBA00022825"/>
    </source>
</evidence>
<keyword evidence="4" id="KW-0964">Secreted</keyword>
<keyword evidence="9 11" id="KW-0720">Serine protease</keyword>
<dbReference type="InterPro" id="IPR015500">
    <property type="entry name" value="Peptidase_S8_subtilisin-rel"/>
</dbReference>
<feature type="domain" description="SLH" evidence="14">
    <location>
        <begin position="429"/>
        <end position="486"/>
    </location>
</feature>
<evidence type="ECO:0000259" key="14">
    <source>
        <dbReference type="PROSITE" id="PS51272"/>
    </source>
</evidence>
<gene>
    <name evidence="15" type="ORF">J2S74_003137</name>
</gene>
<keyword evidence="6" id="KW-0479">Metal-binding</keyword>
<evidence type="ECO:0000256" key="8">
    <source>
        <dbReference type="ARBA" id="ARBA00022801"/>
    </source>
</evidence>
<dbReference type="PROSITE" id="PS51892">
    <property type="entry name" value="SUBTILASE"/>
    <property type="match status" value="1"/>
</dbReference>
<comment type="similarity">
    <text evidence="3 11 12">Belongs to the peptidase S8 family.</text>
</comment>
<accession>A0ABT9ZXR6</accession>
<reference evidence="15 16" key="1">
    <citation type="submission" date="2023-07" db="EMBL/GenBank/DDBJ databases">
        <title>Genomic Encyclopedia of Type Strains, Phase IV (KMG-IV): sequencing the most valuable type-strain genomes for metagenomic binning, comparative biology and taxonomic classification.</title>
        <authorList>
            <person name="Goeker M."/>
        </authorList>
    </citation>
    <scope>NUCLEOTIDE SEQUENCE [LARGE SCALE GENOMIC DNA]</scope>
    <source>
        <strain evidence="15 16">DSM 9768</strain>
    </source>
</reference>
<dbReference type="Gene3D" id="3.40.50.200">
    <property type="entry name" value="Peptidase S8/S53 domain"/>
    <property type="match status" value="1"/>
</dbReference>
<dbReference type="SUPFAM" id="SSF54897">
    <property type="entry name" value="Protease propeptides/inhibitors"/>
    <property type="match status" value="1"/>
</dbReference>
<evidence type="ECO:0000256" key="2">
    <source>
        <dbReference type="ARBA" id="ARBA00004613"/>
    </source>
</evidence>
<dbReference type="InterPro" id="IPR050131">
    <property type="entry name" value="Peptidase_S8_subtilisin-like"/>
</dbReference>
<dbReference type="PANTHER" id="PTHR43806">
    <property type="entry name" value="PEPTIDASE S8"/>
    <property type="match status" value="1"/>
</dbReference>
<keyword evidence="16" id="KW-1185">Reference proteome</keyword>
<evidence type="ECO:0000256" key="4">
    <source>
        <dbReference type="ARBA" id="ARBA00022525"/>
    </source>
</evidence>
<evidence type="ECO:0000256" key="12">
    <source>
        <dbReference type="RuleBase" id="RU003355"/>
    </source>
</evidence>
<evidence type="ECO:0000256" key="13">
    <source>
        <dbReference type="SAM" id="MobiDB-lite"/>
    </source>
</evidence>